<keyword evidence="1" id="KW-0488">Methylation</keyword>
<name>A0AA41S3M9_PAPNU</name>
<feature type="region of interest" description="Disordered" evidence="5">
    <location>
        <begin position="103"/>
        <end position="132"/>
    </location>
</feature>
<dbReference type="PANTHER" id="PTHR45868:SF80">
    <property type="entry name" value="F15K9.8-RELATED"/>
    <property type="match status" value="1"/>
</dbReference>
<proteinExistence type="inferred from homology"/>
<feature type="compositionally biased region" description="Pro residues" evidence="5">
    <location>
        <begin position="301"/>
        <end position="315"/>
    </location>
</feature>
<feature type="domain" description="HMA" evidence="6">
    <location>
        <begin position="18"/>
        <end position="85"/>
    </location>
</feature>
<evidence type="ECO:0000313" key="8">
    <source>
        <dbReference type="Proteomes" id="UP001177140"/>
    </source>
</evidence>
<feature type="compositionally biased region" description="Basic and acidic residues" evidence="5">
    <location>
        <begin position="103"/>
        <end position="112"/>
    </location>
</feature>
<feature type="region of interest" description="Disordered" evidence="5">
    <location>
        <begin position="144"/>
        <end position="348"/>
    </location>
</feature>
<protein>
    <recommendedName>
        <fullName evidence="6">HMA domain-containing protein</fullName>
    </recommendedName>
</protein>
<sequence length="348" mass="37919">MASAAPVTADASVEPVNSKICVLRVSIHCEGCKKKVKKILKKIHGVEDIIIDSKIHKVTVIGNVNGEALVRKLLTKGKHAELWPAPPTQKKVIEIKEVKQETLKNDEIKKDPQPQTSKDGEPEQQNQSKPEEKIQAKLKNIAIDGETSSKSANEAEKGVHGPTPETKAEGKLPADSSPVNPTPVTDNTGIGSGVAAETDRSVGSGIVRKKKGKKGHKSSETSETVQIPRDTAASVVGSSHPASQATESVYHRGGPERQQQHAHPYPSYDTPPTYVMSYNTANPRSNYSDTYYAQPPTYTYPQPPPYMYSQQPPPSFMYSDSPPQQHPQQQSDNFTMFSDENANGCSIM</sequence>
<dbReference type="SUPFAM" id="SSF55008">
    <property type="entry name" value="HMA, heavy metal-associated domain"/>
    <property type="match status" value="1"/>
</dbReference>
<feature type="compositionally biased region" description="Low complexity" evidence="5">
    <location>
        <begin position="319"/>
        <end position="332"/>
    </location>
</feature>
<dbReference type="Pfam" id="PF00403">
    <property type="entry name" value="HMA"/>
    <property type="match status" value="1"/>
</dbReference>
<feature type="compositionally biased region" description="Polar residues" evidence="5">
    <location>
        <begin position="333"/>
        <end position="348"/>
    </location>
</feature>
<feature type="compositionally biased region" description="Polar residues" evidence="5">
    <location>
        <begin position="177"/>
        <end position="189"/>
    </location>
</feature>
<dbReference type="Proteomes" id="UP001177140">
    <property type="component" value="Unassembled WGS sequence"/>
</dbReference>
<dbReference type="InterPro" id="IPR036163">
    <property type="entry name" value="HMA_dom_sf"/>
</dbReference>
<evidence type="ECO:0000256" key="2">
    <source>
        <dbReference type="ARBA" id="ARBA00022723"/>
    </source>
</evidence>
<evidence type="ECO:0000256" key="1">
    <source>
        <dbReference type="ARBA" id="ARBA00022481"/>
    </source>
</evidence>
<feature type="compositionally biased region" description="Polar residues" evidence="5">
    <location>
        <begin position="276"/>
        <end position="289"/>
    </location>
</feature>
<evidence type="ECO:0000313" key="7">
    <source>
        <dbReference type="EMBL" id="MCL7028046.1"/>
    </source>
</evidence>
<comment type="caution">
    <text evidence="7">The sequence shown here is derived from an EMBL/GenBank/DDBJ whole genome shotgun (WGS) entry which is preliminary data.</text>
</comment>
<feature type="compositionally biased region" description="Basic residues" evidence="5">
    <location>
        <begin position="207"/>
        <end position="216"/>
    </location>
</feature>
<dbReference type="GO" id="GO:0046872">
    <property type="term" value="F:metal ion binding"/>
    <property type="evidence" value="ECO:0007669"/>
    <property type="project" value="UniProtKB-KW"/>
</dbReference>
<evidence type="ECO:0000256" key="3">
    <source>
        <dbReference type="ARBA" id="ARBA00023289"/>
    </source>
</evidence>
<organism evidence="7 8">
    <name type="scientific">Papaver nudicaule</name>
    <name type="common">Iceland poppy</name>
    <dbReference type="NCBI Taxonomy" id="74823"/>
    <lineage>
        <taxon>Eukaryota</taxon>
        <taxon>Viridiplantae</taxon>
        <taxon>Streptophyta</taxon>
        <taxon>Embryophyta</taxon>
        <taxon>Tracheophyta</taxon>
        <taxon>Spermatophyta</taxon>
        <taxon>Magnoliopsida</taxon>
        <taxon>Ranunculales</taxon>
        <taxon>Papaveraceae</taxon>
        <taxon>Papaveroideae</taxon>
        <taxon>Papaver</taxon>
    </lineage>
</organism>
<comment type="similarity">
    <text evidence="4">Belongs to the HIPP family.</text>
</comment>
<reference evidence="7" key="1">
    <citation type="submission" date="2022-03" db="EMBL/GenBank/DDBJ databases">
        <title>A functionally conserved STORR gene fusion in Papaver species that diverged 16.8 million years ago.</title>
        <authorList>
            <person name="Catania T."/>
        </authorList>
    </citation>
    <scope>NUCLEOTIDE SEQUENCE</scope>
    <source>
        <strain evidence="7">S-191538</strain>
    </source>
</reference>
<evidence type="ECO:0000259" key="6">
    <source>
        <dbReference type="PROSITE" id="PS50846"/>
    </source>
</evidence>
<dbReference type="PANTHER" id="PTHR45868">
    <property type="entry name" value="HEAVY METAL-ASSOCIATED ISOPRENYLATED PLANT PROTEIN 33-RELATED"/>
    <property type="match status" value="1"/>
</dbReference>
<dbReference type="EMBL" id="JAJJMA010074970">
    <property type="protein sequence ID" value="MCL7028046.1"/>
    <property type="molecule type" value="Genomic_DNA"/>
</dbReference>
<dbReference type="PROSITE" id="PS50846">
    <property type="entry name" value="HMA_2"/>
    <property type="match status" value="1"/>
</dbReference>
<dbReference type="Gene3D" id="3.30.70.100">
    <property type="match status" value="1"/>
</dbReference>
<feature type="compositionally biased region" description="Low complexity" evidence="5">
    <location>
        <begin position="290"/>
        <end position="300"/>
    </location>
</feature>
<feature type="compositionally biased region" description="Basic and acidic residues" evidence="5">
    <location>
        <begin position="249"/>
        <end position="259"/>
    </location>
</feature>
<evidence type="ECO:0000256" key="5">
    <source>
        <dbReference type="SAM" id="MobiDB-lite"/>
    </source>
</evidence>
<keyword evidence="8" id="KW-1185">Reference proteome</keyword>
<keyword evidence="3" id="KW-0449">Lipoprotein</keyword>
<dbReference type="InterPro" id="IPR006121">
    <property type="entry name" value="HMA_dom"/>
</dbReference>
<feature type="compositionally biased region" description="Polar residues" evidence="5">
    <location>
        <begin position="236"/>
        <end position="247"/>
    </location>
</feature>
<gene>
    <name evidence="7" type="ORF">MKW94_012605</name>
</gene>
<feature type="compositionally biased region" description="Polar residues" evidence="5">
    <location>
        <begin position="113"/>
        <end position="128"/>
    </location>
</feature>
<keyword evidence="2" id="KW-0479">Metal-binding</keyword>
<keyword evidence="3" id="KW-0636">Prenylation</keyword>
<dbReference type="AlphaFoldDB" id="A0AA41S3M9"/>
<evidence type="ECO:0000256" key="4">
    <source>
        <dbReference type="ARBA" id="ARBA00024045"/>
    </source>
</evidence>
<accession>A0AA41S3M9</accession>